<evidence type="ECO:0000313" key="2">
    <source>
        <dbReference type="EMBL" id="CAA9555314.1"/>
    </source>
</evidence>
<feature type="non-terminal residue" evidence="2">
    <location>
        <position position="117"/>
    </location>
</feature>
<keyword evidence="2" id="KW-0560">Oxidoreductase</keyword>
<sequence>GPGYSAGDLCLRPRDLSGARGDQPRPLYPAYPIDVRNERHPRHRPDRGDDRPRQRRDLVAPSTRLHRRGHRRRQCRRGLHGDRQDARDVQEATEPERGGRDRERPGRCPGQRWAGTM</sequence>
<reference evidence="2" key="1">
    <citation type="submission" date="2020-02" db="EMBL/GenBank/DDBJ databases">
        <authorList>
            <person name="Meier V. D."/>
        </authorList>
    </citation>
    <scope>NUCLEOTIDE SEQUENCE</scope>
    <source>
        <strain evidence="2">AVDCRST_MAG70</strain>
    </source>
</reference>
<feature type="region of interest" description="Disordered" evidence="1">
    <location>
        <begin position="1"/>
        <end position="117"/>
    </location>
</feature>
<dbReference type="EC" id="1.6.1.2" evidence="2"/>
<evidence type="ECO:0000256" key="1">
    <source>
        <dbReference type="SAM" id="MobiDB-lite"/>
    </source>
</evidence>
<gene>
    <name evidence="2" type="ORF">AVDCRST_MAG70-1242</name>
</gene>
<feature type="compositionally biased region" description="Basic and acidic residues" evidence="1">
    <location>
        <begin position="79"/>
        <end position="106"/>
    </location>
</feature>
<feature type="compositionally biased region" description="Basic residues" evidence="1">
    <location>
        <begin position="64"/>
        <end position="78"/>
    </location>
</feature>
<protein>
    <submittedName>
        <fullName evidence="2">NAD(P) transhydrogenase alpha subunit</fullName>
        <ecNumber evidence="2">1.6.1.2</ecNumber>
    </submittedName>
</protein>
<dbReference type="GO" id="GO:0016491">
    <property type="term" value="F:oxidoreductase activity"/>
    <property type="evidence" value="ECO:0007669"/>
    <property type="project" value="UniProtKB-KW"/>
</dbReference>
<proteinExistence type="predicted"/>
<dbReference type="EMBL" id="CADCWH010000196">
    <property type="protein sequence ID" value="CAA9555314.1"/>
    <property type="molecule type" value="Genomic_DNA"/>
</dbReference>
<feature type="non-terminal residue" evidence="2">
    <location>
        <position position="1"/>
    </location>
</feature>
<feature type="compositionally biased region" description="Basic and acidic residues" evidence="1">
    <location>
        <begin position="46"/>
        <end position="58"/>
    </location>
</feature>
<dbReference type="AlphaFoldDB" id="A0A6J4UPV6"/>
<name>A0A6J4UPV6_9BACT</name>
<organism evidence="2">
    <name type="scientific">uncultured Thermomicrobiales bacterium</name>
    <dbReference type="NCBI Taxonomy" id="1645740"/>
    <lineage>
        <taxon>Bacteria</taxon>
        <taxon>Pseudomonadati</taxon>
        <taxon>Thermomicrobiota</taxon>
        <taxon>Thermomicrobia</taxon>
        <taxon>Thermomicrobiales</taxon>
        <taxon>environmental samples</taxon>
    </lineage>
</organism>
<accession>A0A6J4UPV6</accession>